<dbReference type="AlphaFoldDB" id="A0A9D0ZYT9"/>
<dbReference type="NCBIfam" id="TIGR00275">
    <property type="entry name" value="aminoacetone oxidase family FAD-binding enzyme"/>
    <property type="match status" value="1"/>
</dbReference>
<dbReference type="Proteomes" id="UP000824261">
    <property type="component" value="Unassembled WGS sequence"/>
</dbReference>
<dbReference type="SUPFAM" id="SSF51905">
    <property type="entry name" value="FAD/NAD(P)-binding domain"/>
    <property type="match status" value="1"/>
</dbReference>
<sequence>MGTVAIVGAGASGLVAALEAARAGADVLLFEANDRVGKTILATGNGRCNFSNAHPEEGDYRNARFVANVLAASQSAYAQQHDFAANEERPHFVADYLMRLGLLWREEDGRMYPLTNKASTVVDVLRGALAAHGVEERCGRRVVSVRPCENRRPGNAPSAAGRAGGGFRIELAEGAPVHADAVVLACGGRAGRGLAPKACGFVEQHPVLGPLRTDTAPIKGLNNIRVHGAVSLVAPDGKEKVREQGEVLFRDYGLSGIAVFNLSRHARPGDRVVFDFVPSLGPAQLPLFLDARWDELAAAHGGAGKWHPAFLDFLSGMLLPQVARCVLKEGGLDPAARMRKSDVSALASALAGFSVEVRGMADAKQCQVTRGGLDVRQFSDAALESRALPGLFAAGEALDVDGACGGFNLHWAWASGMLAGRMAGLSTRVQ</sequence>
<evidence type="ECO:0000256" key="1">
    <source>
        <dbReference type="ARBA" id="ARBA00001974"/>
    </source>
</evidence>
<keyword evidence="3" id="KW-0274">FAD</keyword>
<dbReference type="PRINTS" id="PR00368">
    <property type="entry name" value="FADPNR"/>
</dbReference>
<evidence type="ECO:0000259" key="4">
    <source>
        <dbReference type="Pfam" id="PF03486"/>
    </source>
</evidence>
<reference evidence="6" key="2">
    <citation type="journal article" date="2021" name="PeerJ">
        <title>Extensive microbial diversity within the chicken gut microbiome revealed by metagenomics and culture.</title>
        <authorList>
            <person name="Gilroy R."/>
            <person name="Ravi A."/>
            <person name="Getino M."/>
            <person name="Pursley I."/>
            <person name="Horton D.L."/>
            <person name="Alikhan N.F."/>
            <person name="Baker D."/>
            <person name="Gharbi K."/>
            <person name="Hall N."/>
            <person name="Watson M."/>
            <person name="Adriaenssens E.M."/>
            <person name="Foster-Nyarko E."/>
            <person name="Jarju S."/>
            <person name="Secka A."/>
            <person name="Antonio M."/>
            <person name="Oren A."/>
            <person name="Chaudhuri R.R."/>
            <person name="La Ragione R."/>
            <person name="Hildebrand F."/>
            <person name="Pallen M.J."/>
        </authorList>
    </citation>
    <scope>NUCLEOTIDE SEQUENCE</scope>
    <source>
        <strain evidence="6">ChiGjej1B1-2707</strain>
    </source>
</reference>
<dbReference type="Gene3D" id="2.40.30.10">
    <property type="entry name" value="Translation factors"/>
    <property type="match status" value="1"/>
</dbReference>
<dbReference type="InterPro" id="IPR004792">
    <property type="entry name" value="BaiN-like"/>
</dbReference>
<feature type="domain" description="RsdA/BaiN/AoA(So)-like Rossmann fold-like" evidence="4">
    <location>
        <begin position="3"/>
        <end position="421"/>
    </location>
</feature>
<dbReference type="PANTHER" id="PTHR42887">
    <property type="entry name" value="OS12G0638800 PROTEIN"/>
    <property type="match status" value="1"/>
</dbReference>
<name>A0A9D0ZYT9_9ACTN</name>
<evidence type="ECO:0000256" key="3">
    <source>
        <dbReference type="ARBA" id="ARBA00022827"/>
    </source>
</evidence>
<proteinExistence type="predicted"/>
<feature type="domain" description="RsdA/BaiN/AoA(So)-like insert" evidence="5">
    <location>
        <begin position="206"/>
        <end position="365"/>
    </location>
</feature>
<dbReference type="InterPro" id="IPR036188">
    <property type="entry name" value="FAD/NAD-bd_sf"/>
</dbReference>
<dbReference type="InterPro" id="IPR057661">
    <property type="entry name" value="RsdA/BaiN/AoA(So)_Rossmann"/>
</dbReference>
<dbReference type="SUPFAM" id="SSF160996">
    <property type="entry name" value="HI0933 insert domain-like"/>
    <property type="match status" value="1"/>
</dbReference>
<dbReference type="InterPro" id="IPR023166">
    <property type="entry name" value="BaiN-like_dom_sf"/>
</dbReference>
<accession>A0A9D0ZYT9</accession>
<evidence type="ECO:0000259" key="5">
    <source>
        <dbReference type="Pfam" id="PF22780"/>
    </source>
</evidence>
<dbReference type="PANTHER" id="PTHR42887:SF2">
    <property type="entry name" value="OS12G0638800 PROTEIN"/>
    <property type="match status" value="1"/>
</dbReference>
<comment type="cofactor">
    <cofactor evidence="1">
        <name>FAD</name>
        <dbReference type="ChEBI" id="CHEBI:57692"/>
    </cofactor>
</comment>
<dbReference type="EMBL" id="DVGB01000001">
    <property type="protein sequence ID" value="HIR00670.1"/>
    <property type="molecule type" value="Genomic_DNA"/>
</dbReference>
<dbReference type="Gene3D" id="1.10.8.260">
    <property type="entry name" value="HI0933 insert domain-like"/>
    <property type="match status" value="1"/>
</dbReference>
<gene>
    <name evidence="6" type="ORF">IAA69_00105</name>
</gene>
<evidence type="ECO:0000256" key="2">
    <source>
        <dbReference type="ARBA" id="ARBA00022630"/>
    </source>
</evidence>
<dbReference type="Pfam" id="PF03486">
    <property type="entry name" value="HI0933_like"/>
    <property type="match status" value="1"/>
</dbReference>
<protein>
    <submittedName>
        <fullName evidence="6">Aminoacetone oxidase family FAD-binding enzyme</fullName>
    </submittedName>
</protein>
<dbReference type="Pfam" id="PF22780">
    <property type="entry name" value="HI0933_like_1st"/>
    <property type="match status" value="1"/>
</dbReference>
<comment type="caution">
    <text evidence="6">The sequence shown here is derived from an EMBL/GenBank/DDBJ whole genome shotgun (WGS) entry which is preliminary data.</text>
</comment>
<evidence type="ECO:0000313" key="6">
    <source>
        <dbReference type="EMBL" id="HIR00670.1"/>
    </source>
</evidence>
<evidence type="ECO:0000313" key="7">
    <source>
        <dbReference type="Proteomes" id="UP000824261"/>
    </source>
</evidence>
<dbReference type="Gene3D" id="3.50.50.60">
    <property type="entry name" value="FAD/NAD(P)-binding domain"/>
    <property type="match status" value="1"/>
</dbReference>
<reference evidence="6" key="1">
    <citation type="submission" date="2020-10" db="EMBL/GenBank/DDBJ databases">
        <authorList>
            <person name="Gilroy R."/>
        </authorList>
    </citation>
    <scope>NUCLEOTIDE SEQUENCE</scope>
    <source>
        <strain evidence="6">ChiGjej1B1-2707</strain>
    </source>
</reference>
<organism evidence="6 7">
    <name type="scientific">Candidatus Aveggerthella stercoripullorum</name>
    <dbReference type="NCBI Taxonomy" id="2840688"/>
    <lineage>
        <taxon>Bacteria</taxon>
        <taxon>Bacillati</taxon>
        <taxon>Actinomycetota</taxon>
        <taxon>Coriobacteriia</taxon>
        <taxon>Eggerthellales</taxon>
        <taxon>Eggerthellaceae</taxon>
        <taxon>Eggerthellaceae incertae sedis</taxon>
        <taxon>Candidatus Aveggerthella</taxon>
    </lineage>
</organism>
<keyword evidence="2" id="KW-0285">Flavoprotein</keyword>
<dbReference type="InterPro" id="IPR055178">
    <property type="entry name" value="RsdA/BaiN/AoA(So)-like_dom"/>
</dbReference>